<evidence type="ECO:0000256" key="2">
    <source>
        <dbReference type="ARBA" id="ARBA00023163"/>
    </source>
</evidence>
<accession>A0A380B3U0</accession>
<accession>A0A1N6WY23</accession>
<dbReference type="NCBIfam" id="NF008723">
    <property type="entry name" value="PRK11718.1"/>
    <property type="match status" value="1"/>
</dbReference>
<comment type="similarity">
    <text evidence="3">Belongs to the Rsd/AlgQ family.</text>
</comment>
<dbReference type="EMBL" id="UGYV01000001">
    <property type="protein sequence ID" value="SUI92175.1"/>
    <property type="molecule type" value="Genomic_DNA"/>
</dbReference>
<proteinExistence type="inferred from homology"/>
<dbReference type="InterPro" id="IPR007448">
    <property type="entry name" value="Sigma70_reg_Rsd_AlgQ"/>
</dbReference>
<dbReference type="AlphaFoldDB" id="A0A1N6WY23"/>
<keyword evidence="1 3" id="KW-0805">Transcription regulation</keyword>
<dbReference type="Gene3D" id="1.20.120.1370">
    <property type="entry name" value="Regulator of RNA polymerase sigma(70) subunit, domain 4"/>
    <property type="match status" value="1"/>
</dbReference>
<dbReference type="PIRSF" id="PIRSF016548">
    <property type="entry name" value="Rsd_AlgQ"/>
    <property type="match status" value="1"/>
</dbReference>
<name>A0A1N6WY23_9GAMM</name>
<dbReference type="Pfam" id="PF04353">
    <property type="entry name" value="Rsd_AlgQ"/>
    <property type="match status" value="1"/>
</dbReference>
<evidence type="ECO:0000313" key="5">
    <source>
        <dbReference type="Proteomes" id="UP000255061"/>
    </source>
</evidence>
<evidence type="ECO:0000256" key="1">
    <source>
        <dbReference type="ARBA" id="ARBA00023015"/>
    </source>
</evidence>
<evidence type="ECO:0000256" key="3">
    <source>
        <dbReference type="RuleBase" id="RU004409"/>
    </source>
</evidence>
<sequence>MECIMLRKLEKAEQKWGGSNKLIDQWLKSRRKLLVHYCQIAGLPPYGKSEKSLPSFEKVKIFCDLLVDYVSEGHFEIYDTVVNACSEYGESSKTLAQQMLPKITPTTNIALDFNDKYAETQDDQVFSQLDKDLSELAHNMETRFELEDELLEMLYRKHSENSQQA</sequence>
<dbReference type="STRING" id="365591.SAMN05421840_106113"/>
<evidence type="ECO:0000313" key="4">
    <source>
        <dbReference type="EMBL" id="SUI92175.1"/>
    </source>
</evidence>
<dbReference type="GO" id="GO:0006355">
    <property type="term" value="P:regulation of DNA-templated transcription"/>
    <property type="evidence" value="ECO:0007669"/>
    <property type="project" value="InterPro"/>
</dbReference>
<dbReference type="Proteomes" id="UP000255061">
    <property type="component" value="Unassembled WGS sequence"/>
</dbReference>
<organism evidence="4 5">
    <name type="scientific">Shewanella morhuae</name>
    <dbReference type="NCBI Taxonomy" id="365591"/>
    <lineage>
        <taxon>Bacteria</taxon>
        <taxon>Pseudomonadati</taxon>
        <taxon>Pseudomonadota</taxon>
        <taxon>Gammaproteobacteria</taxon>
        <taxon>Alteromonadales</taxon>
        <taxon>Shewanellaceae</taxon>
        <taxon>Shewanella</taxon>
    </lineage>
</organism>
<reference evidence="4 5" key="1">
    <citation type="submission" date="2018-06" db="EMBL/GenBank/DDBJ databases">
        <authorList>
            <consortium name="Pathogen Informatics"/>
            <person name="Doyle S."/>
        </authorList>
    </citation>
    <scope>NUCLEOTIDE SEQUENCE [LARGE SCALE GENOMIC DNA]</scope>
    <source>
        <strain evidence="4 5">NCTC10736</strain>
    </source>
</reference>
<keyword evidence="2 3" id="KW-0804">Transcription</keyword>
<protein>
    <submittedName>
        <fullName evidence="4">Regulator of sigma D</fullName>
    </submittedName>
</protein>
<gene>
    <name evidence="4" type="primary">rsd</name>
    <name evidence="4" type="ORF">NCTC10736_03489</name>
</gene>
<dbReference type="InterPro" id="IPR038309">
    <property type="entry name" value="Rsd/AlgQ_sf"/>
</dbReference>